<organism evidence="21 22">
    <name type="scientific">Syphacia muris</name>
    <dbReference type="NCBI Taxonomy" id="451379"/>
    <lineage>
        <taxon>Eukaryota</taxon>
        <taxon>Metazoa</taxon>
        <taxon>Ecdysozoa</taxon>
        <taxon>Nematoda</taxon>
        <taxon>Chromadorea</taxon>
        <taxon>Rhabditida</taxon>
        <taxon>Spirurina</taxon>
        <taxon>Oxyuridomorpha</taxon>
        <taxon>Oxyuroidea</taxon>
        <taxon>Oxyuridae</taxon>
        <taxon>Syphacia</taxon>
    </lineage>
</organism>
<dbReference type="Pfam" id="PF19236">
    <property type="entry name" value="ADAMTS_CR_3"/>
    <property type="match status" value="2"/>
</dbReference>
<dbReference type="InterPro" id="IPR001590">
    <property type="entry name" value="Peptidase_M12B"/>
</dbReference>
<feature type="binding site" evidence="15">
    <location>
        <position position="1882"/>
    </location>
    <ligand>
        <name>Ca(2+)</name>
        <dbReference type="ChEBI" id="CHEBI:29108"/>
        <label>2</label>
    </ligand>
</feature>
<feature type="binding site" evidence="17">
    <location>
        <position position="174"/>
    </location>
    <ligand>
        <name>Zn(2+)</name>
        <dbReference type="ChEBI" id="CHEBI:29105"/>
        <note>catalytic</note>
    </ligand>
</feature>
<dbReference type="InterPro" id="IPR012314">
    <property type="entry name" value="Pept_M12B_GON-ADAMTSs"/>
</dbReference>
<evidence type="ECO:0000259" key="20">
    <source>
        <dbReference type="PROSITE" id="PS51046"/>
    </source>
</evidence>
<evidence type="ECO:0000313" key="21">
    <source>
        <dbReference type="Proteomes" id="UP000046393"/>
    </source>
</evidence>
<feature type="binding site" evidence="15 17">
    <location>
        <position position="1819"/>
    </location>
    <ligand>
        <name>Zn(2+)</name>
        <dbReference type="ChEBI" id="CHEBI:29105"/>
        <note>catalytic</note>
    </ligand>
</feature>
<dbReference type="WBParaSite" id="SMUV_0000054101-mRNA-1">
    <property type="protein sequence ID" value="SMUV_0000054101-mRNA-1"/>
    <property type="gene ID" value="SMUV_0000054101"/>
</dbReference>
<feature type="disulfide bond" evidence="16">
    <location>
        <begin position="1775"/>
        <end position="1781"/>
    </location>
</feature>
<evidence type="ECO:0000256" key="12">
    <source>
        <dbReference type="ARBA" id="ARBA00023157"/>
    </source>
</evidence>
<dbReference type="GO" id="GO:0009653">
    <property type="term" value="P:anatomical structure morphogenesis"/>
    <property type="evidence" value="ECO:0007669"/>
    <property type="project" value="UniProtKB-ARBA"/>
</dbReference>
<evidence type="ECO:0000256" key="17">
    <source>
        <dbReference type="PROSITE-ProRule" id="PRU00276"/>
    </source>
</evidence>
<feature type="disulfide bond" evidence="16">
    <location>
        <begin position="1746"/>
        <end position="1799"/>
    </location>
</feature>
<reference evidence="22" key="1">
    <citation type="submission" date="2016-04" db="UniProtKB">
        <authorList>
            <consortium name="WormBaseParasite"/>
        </authorList>
    </citation>
    <scope>IDENTIFICATION</scope>
</reference>
<dbReference type="GO" id="GO:0005604">
    <property type="term" value="C:basement membrane"/>
    <property type="evidence" value="ECO:0007669"/>
    <property type="project" value="UniProtKB-SubCell"/>
</dbReference>
<dbReference type="Pfam" id="PF13688">
    <property type="entry name" value="Reprolysin_5"/>
    <property type="match status" value="2"/>
</dbReference>
<feature type="binding site" evidence="15">
    <location>
        <position position="1882"/>
    </location>
    <ligand>
        <name>Ca(2+)</name>
        <dbReference type="ChEBI" id="CHEBI:29108"/>
        <label>1</label>
    </ligand>
</feature>
<dbReference type="PROSITE" id="PS50215">
    <property type="entry name" value="ADAM_MEPRO"/>
    <property type="match status" value="2"/>
</dbReference>
<keyword evidence="3" id="KW-0272">Extracellular matrix</keyword>
<feature type="disulfide bond" evidence="16">
    <location>
        <begin position="1831"/>
        <end position="1861"/>
    </location>
</feature>
<dbReference type="Pfam" id="PF08685">
    <property type="entry name" value="GON"/>
    <property type="match status" value="1"/>
</dbReference>
<evidence type="ECO:0000256" key="9">
    <source>
        <dbReference type="ARBA" id="ARBA00022833"/>
    </source>
</evidence>
<evidence type="ECO:0000256" key="8">
    <source>
        <dbReference type="ARBA" id="ARBA00022801"/>
    </source>
</evidence>
<evidence type="ECO:0000256" key="4">
    <source>
        <dbReference type="ARBA" id="ARBA00022670"/>
    </source>
</evidence>
<feature type="binding site" evidence="15">
    <location>
        <position position="1764"/>
    </location>
    <ligand>
        <name>Ca(2+)</name>
        <dbReference type="ChEBI" id="CHEBI:29108"/>
        <label>1</label>
    </ligand>
</feature>
<dbReference type="InterPro" id="IPR050439">
    <property type="entry name" value="ADAMTS_ADAMTS-like"/>
</dbReference>
<evidence type="ECO:0000256" key="16">
    <source>
        <dbReference type="PIRSR" id="PIRSR613273-3"/>
    </source>
</evidence>
<dbReference type="Gene3D" id="3.40.390.10">
    <property type="entry name" value="Collagenase (Catalytic Domain)"/>
    <property type="match status" value="2"/>
</dbReference>
<evidence type="ECO:0000256" key="10">
    <source>
        <dbReference type="ARBA" id="ARBA00022869"/>
    </source>
</evidence>
<dbReference type="InterPro" id="IPR013273">
    <property type="entry name" value="ADAMTS/ADAMTS-like"/>
</dbReference>
<keyword evidence="7" id="KW-0677">Repeat</keyword>
<feature type="disulfide bond" evidence="16">
    <location>
        <begin position="1999"/>
        <end position="2037"/>
    </location>
</feature>
<dbReference type="FunFam" id="2.20.100.10:FF:000006">
    <property type="entry name" value="A disintegrin and metalloproteinase with thrombospondin motifs 1"/>
    <property type="match status" value="2"/>
</dbReference>
<dbReference type="PROSITE" id="PS51046">
    <property type="entry name" value="GON"/>
    <property type="match status" value="1"/>
</dbReference>
<evidence type="ECO:0000256" key="7">
    <source>
        <dbReference type="ARBA" id="ARBA00022737"/>
    </source>
</evidence>
<sequence>MLTQYGKNSSYETYQSSKYRRSRRSANSWDHYVEVLAVADYSMYMYHQNNLENYLLTLFSTAASIYRHPSLNAAINVVLVKITVLKQRMPEFEGQVARDILSSFCRWQKYINDPNEESVNHHDVALFLTRNDLCRNPGQCDTLGLAELGMMCEPEKSCAIIEDNGLSTGFTITHELGHIFNLPHDQDEPCSKYTLNQRSNFHIMAKTVRYDTHPWSWSPCSSAVLSRFLDMKRYRTQCLLDAPVEKRYYERALEMPPPGVMFSADQQCKFLFGSRARHCTLEAALMENETCTRLWCEGYFVNGRGVITNGCRTHYLPWADGKCVGLAPQQRHKQDGQWGEWGSWGECSRTCGGGVQAAFRKCDNPSPSGGGKYCTGQRERYRSCETDECPIDTPGFRETQCSSYNFKNTGINGVPRNVRWTPRYEGVSQNERCKLYCHPEGKSAFYLLKSRVADGTPCDRDTDDICIDGTCHKAGCDHRLGSDIHRDRCGVCGGNNSSCRLVSGTYNQRGHHGYTEVVKIPSGSSAIEITQRGYKNRKDDDTYLALRNSKNEYIINGNYQVSVYPVQVTVQKAVFRYSGSDKVIESINCSGPIRSDVYLHVLSVGRLYPPDISYQYMLPINSNGQNPQKNDGNLYSWQVEETWSECSAICQGQQSQVLTCIDKANAREVPKNLCTSSMPVITTKKCNVDCIVKWRTVNVGACSVTCGHGEIRQRNECIRQFNDGREEAIAEIECRNQKKPSDRKACYHDCAGRKWSYSEWTQCSETCGSGGIMKRQAFCVDHENRKIDEKLCEKTEKEAIEKECNRFLCPKWVYATWSECSRSCGGGVRIRHASCQDATGRDVNVKMCIAKEKHDRETCNEHLCTHWQFGAWSICSVTCGDGTQVRDAICVDHTGRQLDGGVVLQFICRCNPQHRHVIKQCHLPMCPRWRLGAWSSCSTTCSEGWKSRIVSCVDAKGNEIASEHCSSKGEVRPQIHEKCNLGPCPLWRSSNWSQCSVSCGTGIKSRRIDCVQNEKVVDRTLCNERNKPSTKEVCRLNNCGRWESTGWSQCSVSCGTGVQKRVVRCVQDEAARSKTVVHEGQCDPKLRPPAEKPCQQDACKHYYSNRETGGNWDVSAWSECSKTCGMGVQSRQVKCKRDNRDVSSEYCKNRLRPPNIQQCQLKPCGKWIIGSWKPCSKTCGTNVVTERIVICQSLTRNVYLPDSECDAKNKPSFHRMCNLSPCPSTSVLSKTAYNSQGKWITGNWGQCSTTCGPGWRRRSVTCSQRSCDENLKPILFLITLFQCSVSCGGGIQHRDVWCENTRTKLRLLDVECISFVKPEKTRRCAVMSCSSMATSNRYHWNAARQSLSSSSSSSSSIRSHTANQRDQMHYHIKKRRRKFEEMQFVDIKCKARTASCRRLPGDVNSALLCPAFAYLKLPYLKSSAFKSEEATTLKTAYSGVSVEEGSIYFLNRHEARRRRSASRTAKHEGVRGLALDCGNSCYFRLRQNSTKTAEPTLRIHLFRWRQVPVPHNKSLRTYRNDEIRPLVVFLDSNDTMHARISHFAPDCIYSAHVSGAEESSIVNLCDTHGGLFGTLALLDGTYIIEPIEGHRHKNNVLSHKAHLVYKSRSLSFHSYDYSGLNNLLDKFNKSSTDVVNYINETNNIFGENLTEDFIGINARGTRSRRSANSWDHYVEVLVVADYHMALYHQNSLENYILTLFSTVASIYRHPSLNAAINIVVVKILILKQRMPEFEGDSARDILLSFCKWQKHFNDPDEDSPNHYDVAILLTRNDICRSRNKCDTLGLAELGTMCKPEQSCAIIEDNGLSAGFTITHELGHVFNIPHDDESKCTHFMQKDPTNFHIMAPTLEYNTHPWSWSPCSSAMLAEFLDTKRAQTQCLLDQPAERRYYERLFEMPAPGAMFSADQQCKFVFGSHSGLCKFTSLHYCERLWCEDYIRDIHGAREGCRTQHMPWADGTPCGKDQWCHHGKCVGLAPQQREKQDGGWGQWKQWEECSRTCGGGVQKAYRECDNPKPSHGGRYCVGQRERYRSCNSVDCPLDTPGFRELQCSAFDYTNTGIHGASRNAKWIPKYEGVSLNERCKLYCHEEGRSAFFLMKGKVIDGTPCDRKSDDICIDGTCHKAGCDHRLGSELRRDMCGVCGGDNSSCRLVSGRYNEHGQYGYTEVVKIPAGSSAIEITQHAYQSQREDDNYLALRNSNNEFILNGNYQVSVYPVQITVQNAVLWYSGSDNVEEKINASGPIWSDIYVHVLSVGRLYPPDIRYKFMVPLDVNDPHYRKNNENYYWRVSDAWTECSSPCQGKQSQIVICISAVTGQAVQKELCSSFEPNVQTRLCNLDCVIKWRTVIIGSCTVTCGHGEIRQRSECIRQYNDGREEAVAESECRHLHKPSDRKVCYHDCAGRKWTYSNWSQCSETCGTGGTTYRQAFCVDQKNRTIDEKLCEREAKEITEKECNRVPCPKWVYTTWSECSRSCDGGIRVRHAVCQDAAGREISARMCNIKEKHDREPCNKQVCTRWQFGNWSACSVTCGDGIQSRNAVCVDRNGRHLDPGHCNARQKHVQKQCHRPACPSWRLGSWSSCTVTCLDGLRSRSVTCVNHNGVEVDSSYCTANGETRPPSHEPCNLGPCPFWRASDWSQCSVSCGSGTRSRHVECIYNNQVVDNSLCNEQGLMKTEEVCHLFPCAQWKALAWNPCSVTCGTGVQKRIVQCVREMKSGAKNIAHAFECDPASKPHTERVCEKPACKVFFNNYGRWETGEWSNCSASCGNGRQRRQVKCRFGEKDVSDDYCSNSIKPVEVQNCRIKPCVKWVVGPWKPCPVTCGSEKINTERTVNCQSIDLSEIVNESDCNAITKPNSVRSCNLKPCSFKMSAIFAAGPGRWITGNWEKCSTTCGPGWKRRRVSCTGGSCDEKLRPKIYEPCNLQECPLRSNLTLWSSSSWSKCSKTCGGGVQHREVWCEDAKSRSRLRDTNCSGMKKPAFTQLCGTVPCRSSHPGRYQWHAGQWTPCSRTCGRGKRVRKVFCQDFSGNKVDMNLCIGLKMPNNTDICRIDHCPKWRRGKWSSTTSLIVFFFLLCFHRTFQCSATCGKGIKTRKVVCTKGRRHILPNAECSALLKPASTAKCEAAACPTYHWTIKRWSKCRDPCKKSTQHREVFCSSSFGKRAAEKMCEHLKKPESVRNCSTARCPYHWVPGSWTSCTVTCGEGFHYRGIKCRIKNGGKVNDKMIEAEASVHQDLCLGLPKPAIRKKCAVKPCSYEYRWGTGKWSNCSKQCGPGIRKRKVVCLNKEGVEVDTKLCDKGRDRPRRRESCFIRNCIPSDCADLKLHNKAKRDGVYTVLVDGFMIRVYCHMMNGSLPKTLDEPYTCPYNGKRNDSCSCHRDTSGNAGFTRYSKIRVDLHNMKININDDTFGKTLSGVKIAYGTAGDCYSTGRFEIDLRNTGLRIADKVAWTAKGLHSSSEITRFANNARIVGRCGGYCSKCYPSIPNGLQIEVDRRQLYRNSDNG</sequence>
<dbReference type="Pfam" id="PF19030">
    <property type="entry name" value="TSP1_ADAMTS"/>
    <property type="match status" value="25"/>
</dbReference>
<feature type="domain" description="GON" evidence="20">
    <location>
        <begin position="3307"/>
        <end position="3484"/>
    </location>
</feature>
<dbReference type="Gene3D" id="2.60.120.830">
    <property type="match status" value="2"/>
</dbReference>
<accession>A0A0N5A8X8</accession>
<feature type="binding site" evidence="15 17">
    <location>
        <position position="1825"/>
    </location>
    <ligand>
        <name>Zn(2+)</name>
        <dbReference type="ChEBI" id="CHEBI:29105"/>
        <note>catalytic</note>
    </ligand>
</feature>
<evidence type="ECO:0000256" key="6">
    <source>
        <dbReference type="ARBA" id="ARBA00022729"/>
    </source>
</evidence>
<feature type="domain" description="Peptidase M12B" evidence="19">
    <location>
        <begin position="31"/>
        <end position="243"/>
    </location>
</feature>
<evidence type="ECO:0000256" key="13">
    <source>
        <dbReference type="ARBA" id="ARBA00023180"/>
    </source>
</evidence>
<keyword evidence="12 16" id="KW-1015">Disulfide bond</keyword>
<feature type="disulfide bond" evidence="16">
    <location>
        <begin position="1793"/>
        <end position="1879"/>
    </location>
</feature>
<feature type="binding site" evidence="17">
    <location>
        <position position="184"/>
    </location>
    <ligand>
        <name>Zn(2+)</name>
        <dbReference type="ChEBI" id="CHEBI:29105"/>
        <note>catalytic</note>
    </ligand>
</feature>
<evidence type="ECO:0000256" key="5">
    <source>
        <dbReference type="ARBA" id="ARBA00022723"/>
    </source>
</evidence>
<feature type="active site" evidence="14 17">
    <location>
        <position position="1816"/>
    </location>
</feature>
<dbReference type="GO" id="GO:0006508">
    <property type="term" value="P:proteolysis"/>
    <property type="evidence" value="ECO:0007669"/>
    <property type="project" value="UniProtKB-KW"/>
</dbReference>
<evidence type="ECO:0000259" key="19">
    <source>
        <dbReference type="PROSITE" id="PS50215"/>
    </source>
</evidence>
<evidence type="ECO:0000256" key="14">
    <source>
        <dbReference type="PIRSR" id="PIRSR613273-1"/>
    </source>
</evidence>
<keyword evidence="15" id="KW-0106">Calcium</keyword>
<keyword evidence="4" id="KW-0645">Protease</keyword>
<protein>
    <submittedName>
        <fullName evidence="22">Peptidase M12B domain-containing protein</fullName>
    </submittedName>
</protein>
<feature type="disulfide bond" evidence="16">
    <location>
        <begin position="1960"/>
        <end position="1971"/>
    </location>
</feature>
<dbReference type="InterPro" id="IPR041645">
    <property type="entry name" value="ADAMTS_CR_2"/>
</dbReference>
<dbReference type="Proteomes" id="UP000046393">
    <property type="component" value="Unplaced"/>
</dbReference>
<dbReference type="PRINTS" id="PR01857">
    <property type="entry name" value="ADAMTSFAMILY"/>
</dbReference>
<feature type="binding site" evidence="15">
    <location>
        <position position="1675"/>
    </location>
    <ligand>
        <name>Ca(2+)</name>
        <dbReference type="ChEBI" id="CHEBI:29108"/>
        <label>1</label>
    </ligand>
</feature>
<dbReference type="CDD" id="cd04273">
    <property type="entry name" value="ZnMc_ADAMTS_like"/>
    <property type="match status" value="2"/>
</dbReference>
<keyword evidence="9 15" id="KW-0862">Zinc</keyword>
<evidence type="ECO:0000256" key="3">
    <source>
        <dbReference type="ARBA" id="ARBA00022530"/>
    </source>
</evidence>
<comment type="subcellular location">
    <subcellularLocation>
        <location evidence="1">Secreted</location>
        <location evidence="1">Extracellular space</location>
        <location evidence="1">Extracellular matrix</location>
        <location evidence="1">Basement membrane</location>
    </subcellularLocation>
</comment>
<feature type="region of interest" description="Disordered" evidence="18">
    <location>
        <begin position="1348"/>
        <end position="1369"/>
    </location>
</feature>
<dbReference type="SMART" id="SM00209">
    <property type="entry name" value="TSP1"/>
    <property type="match status" value="31"/>
</dbReference>
<comment type="cofactor">
    <cofactor evidence="15">
        <name>Zn(2+)</name>
        <dbReference type="ChEBI" id="CHEBI:29105"/>
    </cofactor>
    <text evidence="15">Binds 1 zinc ion per subunit.</text>
</comment>
<keyword evidence="11" id="KW-0482">Metalloprotease</keyword>
<feature type="disulfide bond" evidence="16">
    <location>
        <begin position="1909"/>
        <end position="1933"/>
    </location>
</feature>
<dbReference type="SUPFAM" id="SSF55486">
    <property type="entry name" value="Metalloproteases ('zincins'), catalytic domain"/>
    <property type="match status" value="2"/>
</dbReference>
<dbReference type="GO" id="GO:0016477">
    <property type="term" value="P:cell migration"/>
    <property type="evidence" value="ECO:0007669"/>
    <property type="project" value="UniProtKB-ARBA"/>
</dbReference>
<dbReference type="InterPro" id="IPR036383">
    <property type="entry name" value="TSP1_rpt_sf"/>
</dbReference>
<dbReference type="FunFam" id="2.60.120.830:FF:000001">
    <property type="entry name" value="A disintegrin and metalloproteinase with thrombospondin motifs 1"/>
    <property type="match status" value="2"/>
</dbReference>
<dbReference type="Gene3D" id="2.20.100.10">
    <property type="entry name" value="Thrombospondin type-1 (TSP1) repeat"/>
    <property type="match status" value="26"/>
</dbReference>
<feature type="active site" evidence="17">
    <location>
        <position position="175"/>
    </location>
</feature>
<keyword evidence="21" id="KW-1185">Reference proteome</keyword>
<evidence type="ECO:0000256" key="18">
    <source>
        <dbReference type="SAM" id="MobiDB-lite"/>
    </source>
</evidence>
<dbReference type="FunFam" id="3.40.390.10:FF:000001">
    <property type="entry name" value="A disintegrin and metalloproteinase with thrombospondin motifs 1"/>
    <property type="match status" value="1"/>
</dbReference>
<dbReference type="STRING" id="451379.A0A0N5A8X8"/>
<dbReference type="FunFam" id="2.20.100.10:FF:000005">
    <property type="entry name" value="ADAM metallopeptidase with thrombospondin type 1 motif 9"/>
    <property type="match status" value="10"/>
</dbReference>
<evidence type="ECO:0000256" key="15">
    <source>
        <dbReference type="PIRSR" id="PIRSR613273-2"/>
    </source>
</evidence>
<dbReference type="GO" id="GO:0004222">
    <property type="term" value="F:metalloendopeptidase activity"/>
    <property type="evidence" value="ECO:0007669"/>
    <property type="project" value="InterPro"/>
</dbReference>
<dbReference type="InterPro" id="IPR045371">
    <property type="entry name" value="ADAMTS_CR_3"/>
</dbReference>
<feature type="binding site" evidence="15">
    <location>
        <position position="1879"/>
    </location>
    <ligand>
        <name>Ca(2+)</name>
        <dbReference type="ChEBI" id="CHEBI:29108"/>
        <label>1</label>
    </ligand>
</feature>
<dbReference type="GO" id="GO:0030198">
    <property type="term" value="P:extracellular matrix organization"/>
    <property type="evidence" value="ECO:0007669"/>
    <property type="project" value="InterPro"/>
</dbReference>
<keyword evidence="8" id="KW-0378">Hydrolase</keyword>
<dbReference type="Pfam" id="PF05986">
    <property type="entry name" value="ADAMTS_spacer1"/>
    <property type="match status" value="2"/>
</dbReference>
<dbReference type="InterPro" id="IPR010294">
    <property type="entry name" value="ADAMTS_spacer1"/>
</dbReference>
<dbReference type="PANTHER" id="PTHR13723">
    <property type="entry name" value="ADAMTS A DISINTEGRIN AND METALLOPROTEASE WITH THROMBOSPONDIN MOTIFS PROTEASE"/>
    <property type="match status" value="1"/>
</dbReference>
<feature type="binding site" evidence="17">
    <location>
        <position position="178"/>
    </location>
    <ligand>
        <name>Zn(2+)</name>
        <dbReference type="ChEBI" id="CHEBI:29105"/>
        <note>catalytic</note>
    </ligand>
</feature>
<dbReference type="Gene3D" id="3.40.1620.60">
    <property type="match status" value="1"/>
</dbReference>
<keyword evidence="10" id="KW-0084">Basement membrane</keyword>
<dbReference type="PROSITE" id="PS50092">
    <property type="entry name" value="TSP1"/>
    <property type="match status" value="25"/>
</dbReference>
<dbReference type="InterPro" id="IPR000884">
    <property type="entry name" value="TSP1_rpt"/>
</dbReference>
<evidence type="ECO:0000256" key="11">
    <source>
        <dbReference type="ARBA" id="ARBA00023049"/>
    </source>
</evidence>
<comment type="caution">
    <text evidence="17">Lacks conserved residue(s) required for the propagation of feature annotation.</text>
</comment>
<feature type="disulfide bond" evidence="16">
    <location>
        <begin position="2010"/>
        <end position="2022"/>
    </location>
</feature>
<feature type="disulfide bond" evidence="16">
    <location>
        <begin position="1995"/>
        <end position="2032"/>
    </location>
</feature>
<keyword evidence="2" id="KW-0964">Secreted</keyword>
<feature type="domain" description="Peptidase M12B" evidence="19">
    <location>
        <begin position="1672"/>
        <end position="1884"/>
    </location>
</feature>
<dbReference type="SUPFAM" id="SSF82895">
    <property type="entry name" value="TSP-1 type 1 repeat"/>
    <property type="match status" value="27"/>
</dbReference>
<name>A0A0N5A8X8_9BILA</name>
<dbReference type="Pfam" id="PF17771">
    <property type="entry name" value="ADAMTS_CR_2"/>
    <property type="match status" value="2"/>
</dbReference>
<keyword evidence="6" id="KW-0732">Signal</keyword>
<evidence type="ECO:0000256" key="1">
    <source>
        <dbReference type="ARBA" id="ARBA00004302"/>
    </source>
</evidence>
<dbReference type="Pfam" id="PF00090">
    <property type="entry name" value="TSP_1"/>
    <property type="match status" value="2"/>
</dbReference>
<feature type="binding site" evidence="15 17">
    <location>
        <position position="1815"/>
    </location>
    <ligand>
        <name>Zn(2+)</name>
        <dbReference type="ChEBI" id="CHEBI:29105"/>
        <note>catalytic</note>
    </ligand>
</feature>
<dbReference type="GO" id="GO:0008270">
    <property type="term" value="F:zinc ion binding"/>
    <property type="evidence" value="ECO:0007669"/>
    <property type="project" value="InterPro"/>
</dbReference>
<feature type="disulfide bond" evidence="16">
    <location>
        <begin position="1920"/>
        <end position="1947"/>
    </location>
</feature>
<keyword evidence="13" id="KW-0325">Glycoprotein</keyword>
<feature type="binding site" evidence="15">
    <location>
        <position position="1675"/>
    </location>
    <ligand>
        <name>Ca(2+)</name>
        <dbReference type="ChEBI" id="CHEBI:29108"/>
        <label>2</label>
    </ligand>
</feature>
<proteinExistence type="predicted"/>
<feature type="disulfide bond" evidence="16">
    <location>
        <begin position="1928"/>
        <end position="1966"/>
    </location>
</feature>
<keyword evidence="5 15" id="KW-0479">Metal-binding</keyword>
<dbReference type="InterPro" id="IPR024079">
    <property type="entry name" value="MetalloPept_cat_dom_sf"/>
</dbReference>
<evidence type="ECO:0000256" key="2">
    <source>
        <dbReference type="ARBA" id="ARBA00022525"/>
    </source>
</evidence>
<dbReference type="PANTHER" id="PTHR13723:SF278">
    <property type="entry name" value="ADAM METALLOPEPTIDASE WITH THROMBOSPONDIN TYPE 1 MOTIF A, ISOFORM B"/>
    <property type="match status" value="1"/>
</dbReference>
<evidence type="ECO:0000313" key="22">
    <source>
        <dbReference type="WBParaSite" id="SMUV_0000054101-mRNA-1"/>
    </source>
</evidence>